<proteinExistence type="predicted"/>
<keyword evidence="4" id="KW-1185">Reference proteome</keyword>
<accession>A0A5J5EZK2</accession>
<protein>
    <submittedName>
        <fullName evidence="3">Uncharacterized protein</fullName>
    </submittedName>
</protein>
<dbReference type="InParanoid" id="A0A5J5EZK2"/>
<name>A0A5J5EZK2_9PEZI</name>
<dbReference type="EMBL" id="VXIS01000065">
    <property type="protein sequence ID" value="KAA8908778.1"/>
    <property type="molecule type" value="Genomic_DNA"/>
</dbReference>
<evidence type="ECO:0000313" key="3">
    <source>
        <dbReference type="EMBL" id="KAA8908778.1"/>
    </source>
</evidence>
<dbReference type="OrthoDB" id="5326588at2759"/>
<comment type="caution">
    <text evidence="3">The sequence shown here is derived from an EMBL/GenBank/DDBJ whole genome shotgun (WGS) entry which is preliminary data.</text>
</comment>
<keyword evidence="1" id="KW-0175">Coiled coil</keyword>
<evidence type="ECO:0000313" key="4">
    <source>
        <dbReference type="Proteomes" id="UP000326924"/>
    </source>
</evidence>
<evidence type="ECO:0000256" key="2">
    <source>
        <dbReference type="SAM" id="MobiDB-lite"/>
    </source>
</evidence>
<sequence length="1311" mass="152546">MAAPAPNALCTALNLQNEAKCVTPAQSANGLFCAFHAKQCHALYVGYKRRTAELESLEQNPPPTLPKDYGNTDWASFSSAVELRKVQEYLNHRLLLLHRCITARDWHHSHFYGDNSDFGHQKFLDRLRGNRVTVTGALLRIERRMLGLKYKDAEWMEWVRSLQLAEDTKSAAEKKKVKAEHALFRENQAKIEKAREEEEKRRREEREKEEVWDPVEDIIEEQRIRYVALLRMLLRKEGVGEQEEEMALKMARDLAGNTEGLDEEALERYRAQREAEGKGVVTRMEMEKDIAFVARPFMVTMGEPSEKRLSNATDDETKKKLAELEDIEDLEMKRLIERMNRLAHMERGVSNYNLKDREESLKKVREESTTIREYMMIRLITKNPAFLIVALECESLNEFLAHPNLRNTDLRDLALQLALNSKELIRDACSDYWAEIALEKEQKAVPSTGKAEPEGKQKQLAIGSSQPKAVSAPKKNGKFIIVDGKKIPVLQGKDEPEVVETHRTERVLVCGRWIHNYPEERRLPRRGWFQFAMITGCNLWRAIELCNSWEEFHDLNHLSLQGYFIGTNMIQLGENDPVFYQHARRMGFVPYARSTNAEQATGSSQSGRHGRTGRVHTAAQTRNYICANMGRDLDGTRRFIAMAKAWCSEVVIWARDCKTGKIITEPPEKERWFRRVKAGPGRANRGQWTVTDEFSTQWKASIDANRPWRFKFRDCVDIVIWDRWPGRHHEMFETSVLTLLNKGMKLKDQISVMETTFNVYKKCLEEEEGPKGKKTLEAKAILEDMRQFRLNRTSAEMKGKAPFLFYDEVDEQIDWAYGIYDNDPYWKRVDGHEVDNMYDLSKKINAASSQGEHNLLMTPYYIHVLKAAFRPRIYKDDMAENGVEAETKLRLVNGKEVTYGRFPEAQEDDGDEEWEDEDDDDESDISYAEEVWFEAHEEAEYFEEWATDFAEDVYQAQIKRDPAEFRKFEAARQFILDLQKKGNVNQMNERTRRKLAEKQAELTAGGIAFIPHSSLYCQAIIFYLWGDDMTPLGGVQDSFEILKDTAKRAANPPPRRRRVPPKEIWDKYDALVAEQGHSPEDIRNGDFKPPKSWDHEIRLTIAQLYKEGVIKPTYELHCSQAIAGGEPLRMYIDYRQLVGRIIPYGPKPPGPEYLKEEMEKWAAKYPQARFSLLKMKSAEFFWKREWEGEDATNTAIQDTQGRIWEWTQHPKDCPFSEYYMHESLCRIRAGPPRVDRRNDIHMTSDMEERTRVRIDTVLILCPDGSDKSKEFTWFAAANYRKRPLGVDPDWARSFVNVDVEFLRALGDEWWD</sequence>
<feature type="coiled-coil region" evidence="1">
    <location>
        <begin position="162"/>
        <end position="211"/>
    </location>
</feature>
<feature type="region of interest" description="Disordered" evidence="2">
    <location>
        <begin position="900"/>
        <end position="921"/>
    </location>
</feature>
<organism evidence="3 4">
    <name type="scientific">Sphaerosporella brunnea</name>
    <dbReference type="NCBI Taxonomy" id="1250544"/>
    <lineage>
        <taxon>Eukaryota</taxon>
        <taxon>Fungi</taxon>
        <taxon>Dikarya</taxon>
        <taxon>Ascomycota</taxon>
        <taxon>Pezizomycotina</taxon>
        <taxon>Pezizomycetes</taxon>
        <taxon>Pezizales</taxon>
        <taxon>Pyronemataceae</taxon>
        <taxon>Sphaerosporella</taxon>
    </lineage>
</organism>
<feature type="compositionally biased region" description="Acidic residues" evidence="2">
    <location>
        <begin position="905"/>
        <end position="921"/>
    </location>
</feature>
<dbReference type="Proteomes" id="UP000326924">
    <property type="component" value="Unassembled WGS sequence"/>
</dbReference>
<evidence type="ECO:0000256" key="1">
    <source>
        <dbReference type="SAM" id="Coils"/>
    </source>
</evidence>
<reference evidence="3 4" key="1">
    <citation type="submission" date="2019-09" db="EMBL/GenBank/DDBJ databases">
        <title>Draft genome of the ectomycorrhizal ascomycete Sphaerosporella brunnea.</title>
        <authorList>
            <consortium name="DOE Joint Genome Institute"/>
            <person name="Benucci G.M."/>
            <person name="Marozzi G."/>
            <person name="Antonielli L."/>
            <person name="Sanchez S."/>
            <person name="Marco P."/>
            <person name="Wang X."/>
            <person name="Falini L.B."/>
            <person name="Barry K."/>
            <person name="Haridas S."/>
            <person name="Lipzen A."/>
            <person name="Labutti K."/>
            <person name="Grigoriev I.V."/>
            <person name="Murat C."/>
            <person name="Martin F."/>
            <person name="Albertini E."/>
            <person name="Donnini D."/>
            <person name="Bonito G."/>
        </authorList>
    </citation>
    <scope>NUCLEOTIDE SEQUENCE [LARGE SCALE GENOMIC DNA]</scope>
    <source>
        <strain evidence="3 4">Sb_GMNB300</strain>
    </source>
</reference>
<gene>
    <name evidence="3" type="ORF">FN846DRAFT_944613</name>
</gene>